<comment type="caution">
    <text evidence="1">The sequence shown here is derived from an EMBL/GenBank/DDBJ whole genome shotgun (WGS) entry which is preliminary data.</text>
</comment>
<protein>
    <submittedName>
        <fullName evidence="1">Uncharacterized protein</fullName>
    </submittedName>
</protein>
<dbReference type="EMBL" id="CAAALY010040200">
    <property type="protein sequence ID" value="VEL19124.1"/>
    <property type="molecule type" value="Genomic_DNA"/>
</dbReference>
<evidence type="ECO:0000313" key="1">
    <source>
        <dbReference type="EMBL" id="VEL19124.1"/>
    </source>
</evidence>
<proteinExistence type="predicted"/>
<name>A0A448WSG2_9PLAT</name>
<sequence length="105" mass="11905">MTFSFSKTSSSAAQCCGVSDHHIDVYMGSNWQKRLAAHFSDAPSNTLSGPPTGIPNMPLSCCRLDEWGRPIDRDQCQFSTLEITRNQFIHAKVGLFNYIFQYVYY</sequence>
<gene>
    <name evidence="1" type="ORF">PXEA_LOCUS12564</name>
</gene>
<keyword evidence="2" id="KW-1185">Reference proteome</keyword>
<evidence type="ECO:0000313" key="2">
    <source>
        <dbReference type="Proteomes" id="UP000784294"/>
    </source>
</evidence>
<dbReference type="Proteomes" id="UP000784294">
    <property type="component" value="Unassembled WGS sequence"/>
</dbReference>
<dbReference type="AlphaFoldDB" id="A0A448WSG2"/>
<organism evidence="1 2">
    <name type="scientific">Protopolystoma xenopodis</name>
    <dbReference type="NCBI Taxonomy" id="117903"/>
    <lineage>
        <taxon>Eukaryota</taxon>
        <taxon>Metazoa</taxon>
        <taxon>Spiralia</taxon>
        <taxon>Lophotrochozoa</taxon>
        <taxon>Platyhelminthes</taxon>
        <taxon>Monogenea</taxon>
        <taxon>Polyopisthocotylea</taxon>
        <taxon>Polystomatidea</taxon>
        <taxon>Polystomatidae</taxon>
        <taxon>Protopolystoma</taxon>
    </lineage>
</organism>
<accession>A0A448WSG2</accession>
<reference evidence="1" key="1">
    <citation type="submission" date="2018-11" db="EMBL/GenBank/DDBJ databases">
        <authorList>
            <consortium name="Pathogen Informatics"/>
        </authorList>
    </citation>
    <scope>NUCLEOTIDE SEQUENCE</scope>
</reference>